<accession>A0A1V4D0G3</accession>
<dbReference type="EMBL" id="LAKD02000064">
    <property type="protein sequence ID" value="OPF76004.1"/>
    <property type="molecule type" value="Genomic_DNA"/>
</dbReference>
<protein>
    <submittedName>
        <fullName evidence="2">Uncharacterized protein</fullName>
    </submittedName>
</protein>
<dbReference type="Proteomes" id="UP000033615">
    <property type="component" value="Unassembled WGS sequence"/>
</dbReference>
<evidence type="ECO:0000313" key="2">
    <source>
        <dbReference type="EMBL" id="OPF76004.1"/>
    </source>
</evidence>
<sequence length="73" mass="7607">MCATDPGVAGLVLPTEPRDELAETVRLVPAPSRRSRRPAPGRSRSAAGPWPGSPCHTSGPGGSTGRSARSFRR</sequence>
<evidence type="ECO:0000313" key="3">
    <source>
        <dbReference type="Proteomes" id="UP000033615"/>
    </source>
</evidence>
<proteinExistence type="predicted"/>
<keyword evidence="3" id="KW-1185">Reference proteome</keyword>
<evidence type="ECO:0000256" key="1">
    <source>
        <dbReference type="SAM" id="MobiDB-lite"/>
    </source>
</evidence>
<feature type="region of interest" description="Disordered" evidence="1">
    <location>
        <begin position="1"/>
        <end position="73"/>
    </location>
</feature>
<gene>
    <name evidence="2" type="ORF">VT50_0224260</name>
</gene>
<feature type="compositionally biased region" description="Low complexity" evidence="1">
    <location>
        <begin position="40"/>
        <end position="49"/>
    </location>
</feature>
<dbReference type="AlphaFoldDB" id="A0A1V4D0G3"/>
<reference evidence="2" key="1">
    <citation type="submission" date="2016-12" db="EMBL/GenBank/DDBJ databases">
        <title>Genome sequence of Streptomyces antioxidans MUSC 164.</title>
        <authorList>
            <person name="Lee L.-H."/>
            <person name="Ser H.-L."/>
        </authorList>
    </citation>
    <scope>NUCLEOTIDE SEQUENCE [LARGE SCALE GENOMIC DNA]</scope>
    <source>
        <strain evidence="2">MUSC 164</strain>
    </source>
</reference>
<organism evidence="2 3">
    <name type="scientific">Streptomyces antioxidans</name>
    <dbReference type="NCBI Taxonomy" id="1507734"/>
    <lineage>
        <taxon>Bacteria</taxon>
        <taxon>Bacillati</taxon>
        <taxon>Actinomycetota</taxon>
        <taxon>Actinomycetes</taxon>
        <taxon>Kitasatosporales</taxon>
        <taxon>Streptomycetaceae</taxon>
        <taxon>Streptomyces</taxon>
    </lineage>
</organism>
<comment type="caution">
    <text evidence="2">The sequence shown here is derived from an EMBL/GenBank/DDBJ whole genome shotgun (WGS) entry which is preliminary data.</text>
</comment>
<name>A0A1V4D0G3_9ACTN</name>